<comment type="catalytic activity">
    <reaction evidence="4 6">
        <text>O-phospho-L-seryl-[protein] + H2O = L-seryl-[protein] + phosphate</text>
        <dbReference type="Rhea" id="RHEA:20629"/>
        <dbReference type="Rhea" id="RHEA-COMP:9863"/>
        <dbReference type="Rhea" id="RHEA-COMP:11604"/>
        <dbReference type="ChEBI" id="CHEBI:15377"/>
        <dbReference type="ChEBI" id="CHEBI:29999"/>
        <dbReference type="ChEBI" id="CHEBI:43474"/>
        <dbReference type="ChEBI" id="CHEBI:83421"/>
        <dbReference type="EC" id="3.1.3.16"/>
    </reaction>
</comment>
<dbReference type="Proteomes" id="UP001295469">
    <property type="component" value="Chromosome C03"/>
</dbReference>
<dbReference type="Pfam" id="PF03031">
    <property type="entry name" value="NIF"/>
    <property type="match status" value="1"/>
</dbReference>
<dbReference type="SMART" id="SM00577">
    <property type="entry name" value="CPDc"/>
    <property type="match status" value="1"/>
</dbReference>
<comment type="catalytic activity">
    <reaction evidence="5 6">
        <text>O-phospho-L-threonyl-[protein] + H2O = L-threonyl-[protein] + phosphate</text>
        <dbReference type="Rhea" id="RHEA:47004"/>
        <dbReference type="Rhea" id="RHEA-COMP:11060"/>
        <dbReference type="Rhea" id="RHEA-COMP:11605"/>
        <dbReference type="ChEBI" id="CHEBI:15377"/>
        <dbReference type="ChEBI" id="CHEBI:30013"/>
        <dbReference type="ChEBI" id="CHEBI:43474"/>
        <dbReference type="ChEBI" id="CHEBI:61977"/>
        <dbReference type="EC" id="3.1.3.16"/>
    </reaction>
</comment>
<keyword evidence="2 6" id="KW-0378">Hydrolase</keyword>
<dbReference type="GO" id="GO:0008420">
    <property type="term" value="F:RNA polymerase II CTD heptapeptide repeat phosphatase activity"/>
    <property type="evidence" value="ECO:0007669"/>
    <property type="project" value="UniProtKB-UniRule"/>
</dbReference>
<evidence type="ECO:0000256" key="1">
    <source>
        <dbReference type="ARBA" id="ARBA00004123"/>
    </source>
</evidence>
<name>A0A816I9R4_BRANA</name>
<dbReference type="AlphaFoldDB" id="A0A816I9R4"/>
<gene>
    <name evidence="8" type="ORF">DARMORV10_C03P50470.1</name>
</gene>
<evidence type="ECO:0000256" key="2">
    <source>
        <dbReference type="ARBA" id="ARBA00022801"/>
    </source>
</evidence>
<accession>A0A816I9R4</accession>
<evidence type="ECO:0000313" key="8">
    <source>
        <dbReference type="EMBL" id="CAF1705146.1"/>
    </source>
</evidence>
<dbReference type="Gene3D" id="3.40.50.1000">
    <property type="entry name" value="HAD superfamily/HAD-like"/>
    <property type="match status" value="1"/>
</dbReference>
<dbReference type="PANTHER" id="PTHR23081:SF26">
    <property type="entry name" value="RNA POLYMERASE II C-TERMINAL DOMAIN PHOSPHATASE-LIKE"/>
    <property type="match status" value="1"/>
</dbReference>
<evidence type="ECO:0000256" key="6">
    <source>
        <dbReference type="RuleBase" id="RU366066"/>
    </source>
</evidence>
<protein>
    <recommendedName>
        <fullName evidence="6">RNA polymerase II C-terminal domain phosphatase-like</fullName>
        <ecNumber evidence="6">3.1.3.16</ecNumber>
    </recommendedName>
</protein>
<dbReference type="InterPro" id="IPR004274">
    <property type="entry name" value="FCP1_dom"/>
</dbReference>
<proteinExistence type="predicted"/>
<evidence type="ECO:0000256" key="5">
    <source>
        <dbReference type="ARBA" id="ARBA00048336"/>
    </source>
</evidence>
<dbReference type="SUPFAM" id="SSF56784">
    <property type="entry name" value="HAD-like"/>
    <property type="match status" value="1"/>
</dbReference>
<dbReference type="InterPro" id="IPR023214">
    <property type="entry name" value="HAD_sf"/>
</dbReference>
<evidence type="ECO:0000259" key="7">
    <source>
        <dbReference type="PROSITE" id="PS50969"/>
    </source>
</evidence>
<comment type="subcellular location">
    <subcellularLocation>
        <location evidence="1 6">Nucleus</location>
    </subcellularLocation>
</comment>
<dbReference type="PROSITE" id="PS50969">
    <property type="entry name" value="FCP1"/>
    <property type="match status" value="1"/>
</dbReference>
<evidence type="ECO:0000256" key="4">
    <source>
        <dbReference type="ARBA" id="ARBA00047761"/>
    </source>
</evidence>
<dbReference type="EMBL" id="HG994367">
    <property type="protein sequence ID" value="CAF1705146.1"/>
    <property type="molecule type" value="Genomic_DNA"/>
</dbReference>
<keyword evidence="3 6" id="KW-0539">Nucleus</keyword>
<feature type="domain" description="FCP1 homology" evidence="7">
    <location>
        <begin position="74"/>
        <end position="241"/>
    </location>
</feature>
<dbReference type="InterPro" id="IPR039189">
    <property type="entry name" value="Fcp1"/>
</dbReference>
<dbReference type="InterPro" id="IPR011947">
    <property type="entry name" value="FCP1_euk"/>
</dbReference>
<reference evidence="8" key="1">
    <citation type="submission" date="2021-01" db="EMBL/GenBank/DDBJ databases">
        <authorList>
            <consortium name="Genoscope - CEA"/>
            <person name="William W."/>
        </authorList>
    </citation>
    <scope>NUCLEOTIDE SEQUENCE</scope>
</reference>
<dbReference type="GO" id="GO:0005634">
    <property type="term" value="C:nucleus"/>
    <property type="evidence" value="ECO:0007669"/>
    <property type="project" value="UniProtKB-SubCell"/>
</dbReference>
<evidence type="ECO:0000256" key="3">
    <source>
        <dbReference type="ARBA" id="ARBA00023242"/>
    </source>
</evidence>
<dbReference type="InterPro" id="IPR036412">
    <property type="entry name" value="HAD-like_sf"/>
</dbReference>
<organism evidence="8">
    <name type="scientific">Brassica napus</name>
    <name type="common">Rape</name>
    <dbReference type="NCBI Taxonomy" id="3708"/>
    <lineage>
        <taxon>Eukaryota</taxon>
        <taxon>Viridiplantae</taxon>
        <taxon>Streptophyta</taxon>
        <taxon>Embryophyta</taxon>
        <taxon>Tracheophyta</taxon>
        <taxon>Spermatophyta</taxon>
        <taxon>Magnoliopsida</taxon>
        <taxon>eudicotyledons</taxon>
        <taxon>Gunneridae</taxon>
        <taxon>Pentapetalae</taxon>
        <taxon>rosids</taxon>
        <taxon>malvids</taxon>
        <taxon>Brassicales</taxon>
        <taxon>Brassicaceae</taxon>
        <taxon>Brassiceae</taxon>
        <taxon>Brassica</taxon>
    </lineage>
</organism>
<sequence>MSVLETVINISFSPYSNTCLHSVSLHGICIACNSIVDELDLYRRPFEYLSPGLQLTHDAVALTKRLKTLSSSLGEKKRLHLVLDLDHTLLHAEKVYRLTEAEKYLIGEAGTTRDDLWKLKSSDFLVKLRPLLRDFLREANKMFTMHVYTMATRSYAEAILEVIDPDRFYFGKRVITGDESPRIKTLDLVLADERGVIIVDDTRDVWPDHKSNLILISRYKYFRMKSSQHSKPHSEEKTDESESKSGLVDVFRILKEVHCRFFRVREELESKDVRLLLQEIAFNRF</sequence>
<comment type="function">
    <text evidence="6">This promotes the activity of RNA polymerase II.</text>
</comment>
<dbReference type="NCBIfam" id="TIGR02250">
    <property type="entry name" value="FCP1_euk"/>
    <property type="match status" value="1"/>
</dbReference>
<dbReference type="CDD" id="cd07521">
    <property type="entry name" value="HAD_FCP1-like"/>
    <property type="match status" value="1"/>
</dbReference>
<dbReference type="PANTHER" id="PTHR23081">
    <property type="entry name" value="RNA POLYMERASE II CTD PHOSPHATASE"/>
    <property type="match status" value="1"/>
</dbReference>
<dbReference type="EC" id="3.1.3.16" evidence="6"/>